<evidence type="ECO:0000313" key="2">
    <source>
        <dbReference type="EMBL" id="KGH41353.1"/>
    </source>
</evidence>
<evidence type="ECO:0000256" key="1">
    <source>
        <dbReference type="SAM" id="Phobius"/>
    </source>
</evidence>
<dbReference type="Proteomes" id="UP000029801">
    <property type="component" value="Chromosome"/>
</dbReference>
<dbReference type="EMBL" id="AXZV01000020">
    <property type="protein sequence ID" value="KGH41353.1"/>
    <property type="molecule type" value="Genomic_DNA"/>
</dbReference>
<gene>
    <name evidence="2" type="ORF">CMPG5300_3007</name>
</gene>
<organism evidence="2 3">
    <name type="scientific">Lactiplantibacillus plantarum CMPG5300</name>
    <dbReference type="NCBI Taxonomy" id="1304889"/>
    <lineage>
        <taxon>Bacteria</taxon>
        <taxon>Bacillati</taxon>
        <taxon>Bacillota</taxon>
        <taxon>Bacilli</taxon>
        <taxon>Lactobacillales</taxon>
        <taxon>Lactobacillaceae</taxon>
        <taxon>Lactiplantibacillus</taxon>
    </lineage>
</organism>
<evidence type="ECO:0000313" key="3">
    <source>
        <dbReference type="Proteomes" id="UP000029801"/>
    </source>
</evidence>
<keyword evidence="1" id="KW-0812">Transmembrane</keyword>
<keyword evidence="1" id="KW-1133">Transmembrane helix</keyword>
<feature type="transmembrane region" description="Helical" evidence="1">
    <location>
        <begin position="20"/>
        <end position="42"/>
    </location>
</feature>
<comment type="caution">
    <text evidence="2">The sequence shown here is derived from an EMBL/GenBank/DDBJ whole genome shotgun (WGS) entry which is preliminary data.</text>
</comment>
<accession>A0AAW3FK68</accession>
<keyword evidence="1" id="KW-0472">Membrane</keyword>
<protein>
    <submittedName>
        <fullName evidence="2">Prophage protein</fullName>
    </submittedName>
</protein>
<proteinExistence type="predicted"/>
<dbReference type="RefSeq" id="WP_047674512.1">
    <property type="nucleotide sequence ID" value="NZ_CM002918.1"/>
</dbReference>
<name>A0AAW3FK68_LACPN</name>
<dbReference type="AlphaFoldDB" id="A0AAW3FK68"/>
<sequence length="235" mass="27611">MSKSEVIQNLLDELNNQNQIYIAIIGTILAVLGLAFTIFSFMQRRFSDKQIQKMEDDFKHDFKQDFKIEENNEVLRDMRATLAEVHKSEKLLKQEIITATDLNFENSSFLLSQVDGDTHTLELNNMLINFNTTFDKAISTHKLNLSTLQHVIVNLINCLQRIRRYRIRYDEEAYDIINSLFDKLSSQSIISIQKNSDMNRYFTQHSLLECLKSLKSELKECDKYMNNELEDHDID</sequence>
<reference evidence="2 3" key="1">
    <citation type="journal article" date="2014" name="Genome Announc.">
        <title>Draft Genome Sequence of Lactobacillus plantarum CMPG5300, a Human Vaginal Isolate.</title>
        <authorList>
            <person name="Malik S."/>
            <person name="Siezen R.J."/>
            <person name="Renckens B."/>
            <person name="Vaneechoutte M."/>
            <person name="Vanderleyden J."/>
            <person name="Lebeer S."/>
        </authorList>
    </citation>
    <scope>NUCLEOTIDE SEQUENCE [LARGE SCALE GENOMIC DNA]</scope>
    <source>
        <strain evidence="2 3">CMPG5300</strain>
    </source>
</reference>